<name>A0A1M5R6I6_FLAJO</name>
<dbReference type="EMBL" id="FQWH01000008">
    <property type="protein sequence ID" value="SHH22005.1"/>
    <property type="molecule type" value="Genomic_DNA"/>
</dbReference>
<gene>
    <name evidence="1" type="ORF">SAMN05444388_10833</name>
</gene>
<sequence>MNFINKLIIPISAVLIISACNTKKESEVIETKITKDTIVLPIKNNEETVEGTYETKAEENDSGECRLTLQIAKTKNGYSYFLKTKSRELKGTATFKDQKNGEKYLVLEGIKWAEYEGDISNEEENDSVSDSKDLEIPVGISASYVKDTLTIQNSGNSMNYYTKLSDCDRKYIELIKK</sequence>
<dbReference type="AlphaFoldDB" id="A0A1M5R6I6"/>
<dbReference type="Proteomes" id="UP000184112">
    <property type="component" value="Unassembled WGS sequence"/>
</dbReference>
<evidence type="ECO:0008006" key="3">
    <source>
        <dbReference type="Google" id="ProtNLM"/>
    </source>
</evidence>
<dbReference type="RefSeq" id="WP_073410162.1">
    <property type="nucleotide sequence ID" value="NZ_CP158862.1"/>
</dbReference>
<organism evidence="1 2">
    <name type="scientific">Flavobacterium johnsoniae</name>
    <name type="common">Cytophaga johnsonae</name>
    <dbReference type="NCBI Taxonomy" id="986"/>
    <lineage>
        <taxon>Bacteria</taxon>
        <taxon>Pseudomonadati</taxon>
        <taxon>Bacteroidota</taxon>
        <taxon>Flavobacteriia</taxon>
        <taxon>Flavobacteriales</taxon>
        <taxon>Flavobacteriaceae</taxon>
        <taxon>Flavobacterium</taxon>
    </lineage>
</organism>
<dbReference type="PROSITE" id="PS51257">
    <property type="entry name" value="PROKAR_LIPOPROTEIN"/>
    <property type="match status" value="1"/>
</dbReference>
<evidence type="ECO:0000313" key="1">
    <source>
        <dbReference type="EMBL" id="SHH22005.1"/>
    </source>
</evidence>
<evidence type="ECO:0000313" key="2">
    <source>
        <dbReference type="Proteomes" id="UP000184112"/>
    </source>
</evidence>
<proteinExistence type="predicted"/>
<protein>
    <recommendedName>
        <fullName evidence="3">Lipoprotein</fullName>
    </recommendedName>
</protein>
<accession>A0A1M5R6I6</accession>
<reference evidence="1 2" key="1">
    <citation type="submission" date="2016-11" db="EMBL/GenBank/DDBJ databases">
        <authorList>
            <person name="Jaros S."/>
            <person name="Januszkiewicz K."/>
            <person name="Wedrychowicz H."/>
        </authorList>
    </citation>
    <scope>NUCLEOTIDE SEQUENCE [LARGE SCALE GENOMIC DNA]</scope>
    <source>
        <strain evidence="1 2">DSM 6792</strain>
    </source>
</reference>